<dbReference type="InterPro" id="IPR001173">
    <property type="entry name" value="Glyco_trans_2-like"/>
</dbReference>
<protein>
    <submittedName>
        <fullName evidence="7">Glycosyl transferase</fullName>
    </submittedName>
</protein>
<evidence type="ECO:0000256" key="1">
    <source>
        <dbReference type="ARBA" id="ARBA00004236"/>
    </source>
</evidence>
<name>A0A0F7JXC9_9GAMM</name>
<dbReference type="InterPro" id="IPR026461">
    <property type="entry name" value="Trfase_2_rSAM/seldom_assoc"/>
</dbReference>
<dbReference type="PANTHER" id="PTHR43646">
    <property type="entry name" value="GLYCOSYLTRANSFERASE"/>
    <property type="match status" value="1"/>
</dbReference>
<dbReference type="PANTHER" id="PTHR43646:SF2">
    <property type="entry name" value="GLYCOSYLTRANSFERASE 2-LIKE DOMAIN-CONTAINING PROTEIN"/>
    <property type="match status" value="1"/>
</dbReference>
<organism evidence="7 8">
    <name type="scientific">Sedimenticola thiotaurini</name>
    <dbReference type="NCBI Taxonomy" id="1543721"/>
    <lineage>
        <taxon>Bacteria</taxon>
        <taxon>Pseudomonadati</taxon>
        <taxon>Pseudomonadota</taxon>
        <taxon>Gammaproteobacteria</taxon>
        <taxon>Chromatiales</taxon>
        <taxon>Sedimenticolaceae</taxon>
        <taxon>Sedimenticola</taxon>
    </lineage>
</organism>
<comment type="subcellular location">
    <subcellularLocation>
        <location evidence="1">Cell membrane</location>
    </subcellularLocation>
</comment>
<dbReference type="CDD" id="cd02522">
    <property type="entry name" value="GT_2_like_a"/>
    <property type="match status" value="1"/>
</dbReference>
<keyword evidence="3" id="KW-0328">Glycosyltransferase</keyword>
<feature type="domain" description="Glycosyltransferase 2-like" evidence="6">
    <location>
        <begin position="13"/>
        <end position="100"/>
    </location>
</feature>
<keyword evidence="5" id="KW-0472">Membrane</keyword>
<dbReference type="GO" id="GO:0016757">
    <property type="term" value="F:glycosyltransferase activity"/>
    <property type="evidence" value="ECO:0007669"/>
    <property type="project" value="UniProtKB-KW"/>
</dbReference>
<dbReference type="KEGG" id="seds:AAY24_07910"/>
<reference evidence="7 8" key="1">
    <citation type="journal article" date="2015" name="Genome Announc.">
        <title>Complete Genome Sequence of Sedimenticola thiotaurini Strain SIP-G1, a Polyphosphate- and Polyhydroxyalkanoate-Accumulating Sulfur-Oxidizing Gammaproteobacterium Isolated from Salt Marsh Sediments.</title>
        <authorList>
            <person name="Flood B.E."/>
            <person name="Jones D.S."/>
            <person name="Bailey J.V."/>
        </authorList>
    </citation>
    <scope>NUCLEOTIDE SEQUENCE [LARGE SCALE GENOMIC DNA]</scope>
    <source>
        <strain evidence="7 8">SIP-G1</strain>
    </source>
</reference>
<dbReference type="Pfam" id="PF00535">
    <property type="entry name" value="Glycos_transf_2"/>
    <property type="match status" value="1"/>
</dbReference>
<evidence type="ECO:0000256" key="2">
    <source>
        <dbReference type="ARBA" id="ARBA00022475"/>
    </source>
</evidence>
<dbReference type="Proteomes" id="UP000034410">
    <property type="component" value="Chromosome"/>
</dbReference>
<gene>
    <name evidence="7" type="ORF">AAY24_07910</name>
</gene>
<dbReference type="EMBL" id="CP011412">
    <property type="protein sequence ID" value="AKH20287.1"/>
    <property type="molecule type" value="Genomic_DNA"/>
</dbReference>
<evidence type="ECO:0000313" key="8">
    <source>
        <dbReference type="Proteomes" id="UP000034410"/>
    </source>
</evidence>
<dbReference type="NCBIfam" id="TIGR04283">
    <property type="entry name" value="glyco_like_mftF"/>
    <property type="match status" value="1"/>
</dbReference>
<dbReference type="Gene3D" id="3.90.550.10">
    <property type="entry name" value="Spore Coat Polysaccharide Biosynthesis Protein SpsA, Chain A"/>
    <property type="match status" value="1"/>
</dbReference>
<dbReference type="SUPFAM" id="SSF53448">
    <property type="entry name" value="Nucleotide-diphospho-sugar transferases"/>
    <property type="match status" value="1"/>
</dbReference>
<proteinExistence type="predicted"/>
<dbReference type="InterPro" id="IPR029044">
    <property type="entry name" value="Nucleotide-diphossugar_trans"/>
</dbReference>
<evidence type="ECO:0000256" key="5">
    <source>
        <dbReference type="ARBA" id="ARBA00023136"/>
    </source>
</evidence>
<sequence length="233" mass="26022">MNECQKCRAGALSVVIPCLNEAHAIGPLLETLQVARADGVELILVDGGSRDDTVARAKPLVDRLIESAPGRARQMNAGAAVATGEVLWFLHADSVIQPDFPALICTVMASSTGGWGRFDIRLSGRHPLLRLIGFMMNWRSRLTGIATGDQGIFVRRELFARLGGFADIPLMEDVEISRRLKRCSRPLILPQRLVTSSRRWESRGIVRTILLMWRLRWAYFMGADPARLAERYR</sequence>
<keyword evidence="4 7" id="KW-0808">Transferase</keyword>
<evidence type="ECO:0000256" key="3">
    <source>
        <dbReference type="ARBA" id="ARBA00022676"/>
    </source>
</evidence>
<accession>A0A0F7JXC9</accession>
<keyword evidence="8" id="KW-1185">Reference proteome</keyword>
<evidence type="ECO:0000259" key="6">
    <source>
        <dbReference type="Pfam" id="PF00535"/>
    </source>
</evidence>
<dbReference type="GO" id="GO:0005886">
    <property type="term" value="C:plasma membrane"/>
    <property type="evidence" value="ECO:0007669"/>
    <property type="project" value="UniProtKB-SubCell"/>
</dbReference>
<dbReference type="OrthoDB" id="5291101at2"/>
<evidence type="ECO:0000313" key="7">
    <source>
        <dbReference type="EMBL" id="AKH20287.1"/>
    </source>
</evidence>
<keyword evidence="2" id="KW-1003">Cell membrane</keyword>
<dbReference type="RefSeq" id="WP_046859222.1">
    <property type="nucleotide sequence ID" value="NZ_CP011412.1"/>
</dbReference>
<dbReference type="PATRIC" id="fig|1543721.4.peg.1638"/>
<evidence type="ECO:0000256" key="4">
    <source>
        <dbReference type="ARBA" id="ARBA00022679"/>
    </source>
</evidence>
<dbReference type="AlphaFoldDB" id="A0A0F7JXC9"/>